<sequence length="368" mass="38088">MNSSCKYLLLLVALTCGSALADKPIPASVTVGINGKAASNTGAPADNTGYGVNIKYAYTLNAGGAISDNLPIEFCLTAETDTDTTPASSSSWTSLSYDISLQSASLPGASAPVTTVVFNNGALGTLPACQTIELSLSTGPLTEGTFDANFKINRSDVSPDNPNKLNVNDDHSSVKIAVEVLASDTSVSCFMTDGSGLLLADCQGQAVTDSASDAGRFAVVTNKKGIGVSTNPGQFYYNLVLHNPSQDEQNVDVSFALSELVPQGAQAIHAAVFPPSFSGITQENFETVNASLPGGSDDLIEGLVIPPGWTLWVDYHLEWSGKGELLDSNCTNNCADANNLGVPVEVTANLSGDVTGVCSSGAWGFRKK</sequence>
<keyword evidence="3" id="KW-1185">Reference proteome</keyword>
<reference evidence="2 3" key="1">
    <citation type="submission" date="2021-03" db="EMBL/GenBank/DDBJ databases">
        <title>Novel species identification of genus Shewanella.</title>
        <authorList>
            <person name="Liu G."/>
            <person name="Zhang Q."/>
        </authorList>
    </citation>
    <scope>NUCLEOTIDE SEQUENCE [LARGE SCALE GENOMIC DNA]</scope>
    <source>
        <strain evidence="2 3">FJAT-53726</strain>
    </source>
</reference>
<dbReference type="KEGG" id="scyp:JYB88_16705"/>
<feature type="chain" id="PRO_5037790320" description="DUF11 domain-containing protein" evidence="1">
    <location>
        <begin position="22"/>
        <end position="368"/>
    </location>
</feature>
<feature type="signal peptide" evidence="1">
    <location>
        <begin position="1"/>
        <end position="21"/>
    </location>
</feature>
<name>A0A975AJY3_9GAMM</name>
<organism evidence="2 3">
    <name type="scientific">Shewanella cyperi</name>
    <dbReference type="NCBI Taxonomy" id="2814292"/>
    <lineage>
        <taxon>Bacteria</taxon>
        <taxon>Pseudomonadati</taxon>
        <taxon>Pseudomonadota</taxon>
        <taxon>Gammaproteobacteria</taxon>
        <taxon>Alteromonadales</taxon>
        <taxon>Shewanellaceae</taxon>
        <taxon>Shewanella</taxon>
    </lineage>
</organism>
<protein>
    <recommendedName>
        <fullName evidence="4">DUF11 domain-containing protein</fullName>
    </recommendedName>
</protein>
<evidence type="ECO:0000313" key="2">
    <source>
        <dbReference type="EMBL" id="QSX29802.1"/>
    </source>
</evidence>
<accession>A0A975AJY3</accession>
<keyword evidence="1" id="KW-0732">Signal</keyword>
<gene>
    <name evidence="2" type="ORF">JYB88_16705</name>
</gene>
<evidence type="ECO:0008006" key="4">
    <source>
        <dbReference type="Google" id="ProtNLM"/>
    </source>
</evidence>
<evidence type="ECO:0000313" key="3">
    <source>
        <dbReference type="Proteomes" id="UP000663281"/>
    </source>
</evidence>
<dbReference type="AlphaFoldDB" id="A0A975AJY3"/>
<dbReference type="RefSeq" id="WP_207324848.1">
    <property type="nucleotide sequence ID" value="NZ_CP071504.1"/>
</dbReference>
<evidence type="ECO:0000256" key="1">
    <source>
        <dbReference type="SAM" id="SignalP"/>
    </source>
</evidence>
<dbReference type="Proteomes" id="UP000663281">
    <property type="component" value="Chromosome"/>
</dbReference>
<dbReference type="EMBL" id="CP071504">
    <property type="protein sequence ID" value="QSX29802.1"/>
    <property type="molecule type" value="Genomic_DNA"/>
</dbReference>
<proteinExistence type="predicted"/>